<feature type="compositionally biased region" description="Polar residues" evidence="7">
    <location>
        <begin position="67"/>
        <end position="76"/>
    </location>
</feature>
<feature type="region of interest" description="Disordered" evidence="7">
    <location>
        <begin position="779"/>
        <end position="808"/>
    </location>
</feature>
<feature type="domain" description="FHA" evidence="8">
    <location>
        <begin position="471"/>
        <end position="526"/>
    </location>
</feature>
<sequence length="808" mass="90118">MDVDSELESSSRQEPATQLDDVLFEFAEEVDANERRHLQERAAAMERFSDVSGTVPQTHSRNEHSHMINSQTQSPEASHEAIDNTPNHIENMAESIISSDIVQDVDSSVIPSGPMSSILKDLICPICLEYFFFPVTVSCGHTFCRYCIGHNKLNGKTCPLCRQPIGKSFSINTILTNLVKSLNLRRRVNSIPKEPNYSSVDEQEWWDENCLKPQVCVVLFLRIYFGDQARPSVFFDDLVSCVIDFFNSNNLWDRSKYLFTLADLVTLKRAIGYDKSDKDSTSRLHNWVEDHLLSNPVLCSRRDVTPFLLKVFQDTNHKIEGKLFFSSDIPNKLPWDAGRHAKSLLHMSHSSVSLSHLLMVPMPESSGAMFGLVDCGSTIGTMIRLKSIHTLADGDRIHIGDKHEAEVSLSVGGVGSPFRGSMWDPITQSVVDHIEASNIKTPLEPIDNHLSLKIFSDGQQPKDEWIDPKGVIIGRGPISQSAYKKISITIQNGYISREHCLIFYDGSKPNGSRWILRDLSTLGTFLKIAPCSDPVPIYPGVVFKVGQCKIETLKGGSSNVLPMERMERGDRMEEERVDFHLRNGERIFPPFHGISPLALFPSIRQGPYDYLAPWDQERPEAMDNQRQQVDQQLPISSFPAPMNFQRISSSPGAHQSFIPPNTDSSTMEQSRDHGGSVDCHERIDGYHPFTSSMPVSNAYNFLGSNGEDSDQNMYFGHPGNQSHLPYSLGLPHGPSVSYPGLAPGAGTFQGGMQAMVRHAFLVAWDSYLRGAANINHDDQLPVHAPSGANVNSHPSVDGGNNNQWMDQE</sequence>
<feature type="compositionally biased region" description="Polar residues" evidence="7">
    <location>
        <begin position="788"/>
        <end position="808"/>
    </location>
</feature>
<dbReference type="Proteomes" id="UP000002899">
    <property type="component" value="Chromosome I"/>
</dbReference>
<dbReference type="GeneID" id="24423442"/>
<dbReference type="RefSeq" id="XP_012647437.1">
    <property type="nucleotide sequence ID" value="XM_012791983.1"/>
</dbReference>
<dbReference type="InterPro" id="IPR013083">
    <property type="entry name" value="Znf_RING/FYVE/PHD"/>
</dbReference>
<dbReference type="SMART" id="SM00184">
    <property type="entry name" value="RING"/>
    <property type="match status" value="1"/>
</dbReference>
<evidence type="ECO:0000259" key="9">
    <source>
        <dbReference type="PROSITE" id="PS50089"/>
    </source>
</evidence>
<dbReference type="GO" id="GO:0008270">
    <property type="term" value="F:zinc ion binding"/>
    <property type="evidence" value="ECO:0007669"/>
    <property type="project" value="UniProtKB-KW"/>
</dbReference>
<organism evidence="10 11">
    <name type="scientific">Babesia microti (strain RI)</name>
    <dbReference type="NCBI Taxonomy" id="1133968"/>
    <lineage>
        <taxon>Eukaryota</taxon>
        <taxon>Sar</taxon>
        <taxon>Alveolata</taxon>
        <taxon>Apicomplexa</taxon>
        <taxon>Aconoidasida</taxon>
        <taxon>Piroplasmida</taxon>
        <taxon>Babesiidae</taxon>
        <taxon>Babesia</taxon>
    </lineage>
</organism>
<dbReference type="EMBL" id="FO082871">
    <property type="protein sequence ID" value="CCF72828.1"/>
    <property type="molecule type" value="Genomic_DNA"/>
</dbReference>
<protein>
    <recommendedName>
        <fullName evidence="2">E3 ubiquitin-protein ligase CHFR</fullName>
    </recommendedName>
</protein>
<keyword evidence="5" id="KW-0862">Zinc</keyword>
<dbReference type="Pfam" id="PF00498">
    <property type="entry name" value="FHA"/>
    <property type="match status" value="2"/>
</dbReference>
<feature type="region of interest" description="Disordered" evidence="7">
    <location>
        <begin position="649"/>
        <end position="676"/>
    </location>
</feature>
<dbReference type="Pfam" id="PF13920">
    <property type="entry name" value="zf-C3HC4_3"/>
    <property type="match status" value="1"/>
</dbReference>
<dbReference type="SUPFAM" id="SSF49879">
    <property type="entry name" value="SMAD/FHA domain"/>
    <property type="match status" value="2"/>
</dbReference>
<reference evidence="10 11" key="1">
    <citation type="journal article" date="2012" name="Nucleic Acids Res.">
        <title>Sequencing of the smallest Apicomplexan genome from the human pathogen Babesia microti.</title>
        <authorList>
            <person name="Cornillot E."/>
            <person name="Hadj-Kaddour K."/>
            <person name="Dassouli A."/>
            <person name="Noel B."/>
            <person name="Ranwez V."/>
            <person name="Vacherie B."/>
            <person name="Augagneur Y."/>
            <person name="Bres V."/>
            <person name="Duclos A."/>
            <person name="Randazzo S."/>
            <person name="Carcy B."/>
            <person name="Debierre-Grockiego F."/>
            <person name="Delbecq S."/>
            <person name="Moubri-Menage K."/>
            <person name="Shams-Eldin H."/>
            <person name="Usmani-Brown S."/>
            <person name="Bringaud F."/>
            <person name="Wincker P."/>
            <person name="Vivares C.P."/>
            <person name="Schwarz R.T."/>
            <person name="Schetters T.P."/>
            <person name="Krause P.J."/>
            <person name="Gorenflot A."/>
            <person name="Berry V."/>
            <person name="Barbe V."/>
            <person name="Ben Mamoun C."/>
        </authorList>
    </citation>
    <scope>NUCLEOTIDE SEQUENCE [LARGE SCALE GENOMIC DNA]</scope>
    <source>
        <strain evidence="10 11">RI</strain>
    </source>
</reference>
<reference evidence="10 11" key="3">
    <citation type="journal article" date="2016" name="Sci. Rep.">
        <title>Genome-wide diversity and gene expression profiling of Babesia microti isolates identify polymorphic genes that mediate host-pathogen interactions.</title>
        <authorList>
            <person name="Silva J.C."/>
            <person name="Cornillot E."/>
            <person name="McCracken C."/>
            <person name="Usmani-Brown S."/>
            <person name="Dwivedi A."/>
            <person name="Ifeonu O.O."/>
            <person name="Crabtree J."/>
            <person name="Gotia H.T."/>
            <person name="Virji A.Z."/>
            <person name="Reynes C."/>
            <person name="Colinge J."/>
            <person name="Kumar V."/>
            <person name="Lawres L."/>
            <person name="Pazzi J.E."/>
            <person name="Pablo J.V."/>
            <person name="Hung C."/>
            <person name="Brancato J."/>
            <person name="Kumari P."/>
            <person name="Orvis J."/>
            <person name="Tretina K."/>
            <person name="Chibucos M."/>
            <person name="Ott S."/>
            <person name="Sadzewicz L."/>
            <person name="Sengamalay N."/>
            <person name="Shetty A.C."/>
            <person name="Su Q."/>
            <person name="Tallon L."/>
            <person name="Fraser C.M."/>
            <person name="Frutos R."/>
            <person name="Molina D.M."/>
            <person name="Krause P.J."/>
            <person name="Ben Mamoun C."/>
        </authorList>
    </citation>
    <scope>NUCLEOTIDE SEQUENCE [LARGE SCALE GENOMIC DNA]</scope>
    <source>
        <strain evidence="10 11">RI</strain>
    </source>
</reference>
<evidence type="ECO:0000259" key="8">
    <source>
        <dbReference type="PROSITE" id="PS50006"/>
    </source>
</evidence>
<dbReference type="PROSITE" id="PS50089">
    <property type="entry name" value="ZF_RING_2"/>
    <property type="match status" value="1"/>
</dbReference>
<dbReference type="InterPro" id="IPR008984">
    <property type="entry name" value="SMAD_FHA_dom_sf"/>
</dbReference>
<dbReference type="SMART" id="SM00240">
    <property type="entry name" value="FHA"/>
    <property type="match status" value="2"/>
</dbReference>
<feature type="region of interest" description="Disordered" evidence="7">
    <location>
        <begin position="1"/>
        <end position="20"/>
    </location>
</feature>
<dbReference type="InterPro" id="IPR001841">
    <property type="entry name" value="Znf_RING"/>
</dbReference>
<feature type="region of interest" description="Disordered" evidence="7">
    <location>
        <begin position="50"/>
        <end position="82"/>
    </location>
</feature>
<dbReference type="InterPro" id="IPR000253">
    <property type="entry name" value="FHA_dom"/>
</dbReference>
<evidence type="ECO:0000256" key="4">
    <source>
        <dbReference type="ARBA" id="ARBA00022771"/>
    </source>
</evidence>
<dbReference type="Gene3D" id="3.30.40.10">
    <property type="entry name" value="Zinc/RING finger domain, C3HC4 (zinc finger)"/>
    <property type="match status" value="1"/>
</dbReference>
<proteinExistence type="inferred from homology"/>
<dbReference type="KEGG" id="bmic:BMR1_01G01850"/>
<accession>I7I827</accession>
<dbReference type="VEuPathDB" id="PiroplasmaDB:BMR1_01G01850"/>
<dbReference type="CDD" id="cd00060">
    <property type="entry name" value="FHA"/>
    <property type="match status" value="2"/>
</dbReference>
<reference evidence="10 11" key="2">
    <citation type="journal article" date="2013" name="PLoS ONE">
        <title>Whole genome mapping and re-organization of the nuclear and mitochondrial genomes of Babesia microti isolates.</title>
        <authorList>
            <person name="Cornillot E."/>
            <person name="Dassouli A."/>
            <person name="Garg A."/>
            <person name="Pachikara N."/>
            <person name="Randazzo S."/>
            <person name="Depoix D."/>
            <person name="Carcy B."/>
            <person name="Delbecq S."/>
            <person name="Frutos R."/>
            <person name="Silva J.C."/>
            <person name="Sutton R."/>
            <person name="Krause P.J."/>
            <person name="Mamoun C.B."/>
        </authorList>
    </citation>
    <scope>NUCLEOTIDE SEQUENCE [LARGE SCALE GENOMIC DNA]</scope>
    <source>
        <strain evidence="10 11">RI</strain>
    </source>
</reference>
<dbReference type="AlphaFoldDB" id="I7I827"/>
<evidence type="ECO:0000256" key="5">
    <source>
        <dbReference type="ARBA" id="ARBA00022833"/>
    </source>
</evidence>
<evidence type="ECO:0000256" key="2">
    <source>
        <dbReference type="ARBA" id="ARBA00017908"/>
    </source>
</evidence>
<keyword evidence="11" id="KW-1185">Reference proteome</keyword>
<dbReference type="SUPFAM" id="SSF57850">
    <property type="entry name" value="RING/U-box"/>
    <property type="match status" value="1"/>
</dbReference>
<evidence type="ECO:0000313" key="11">
    <source>
        <dbReference type="Proteomes" id="UP000002899"/>
    </source>
</evidence>
<dbReference type="InterPro" id="IPR017907">
    <property type="entry name" value="Znf_RING_CS"/>
</dbReference>
<evidence type="ECO:0000256" key="7">
    <source>
        <dbReference type="SAM" id="MobiDB-lite"/>
    </source>
</evidence>
<comment type="similarity">
    <text evidence="1">Belongs to the CHFR family.</text>
</comment>
<dbReference type="PANTHER" id="PTHR23327:SF51">
    <property type="entry name" value="TRANSCRIPTIONAL REGULATOR OF YEAST FORM ADHERENCE 3"/>
    <property type="match status" value="1"/>
</dbReference>
<evidence type="ECO:0000313" key="10">
    <source>
        <dbReference type="EMBL" id="CCF72828.1"/>
    </source>
</evidence>
<dbReference type="PROSITE" id="PS00518">
    <property type="entry name" value="ZF_RING_1"/>
    <property type="match status" value="1"/>
</dbReference>
<feature type="compositionally biased region" description="Polar residues" evidence="7">
    <location>
        <begin position="649"/>
        <end position="668"/>
    </location>
</feature>
<feature type="domain" description="RING-type" evidence="9">
    <location>
        <begin position="124"/>
        <end position="162"/>
    </location>
</feature>
<dbReference type="PANTHER" id="PTHR23327">
    <property type="entry name" value="RING FINGER PROTEIN 127"/>
    <property type="match status" value="1"/>
</dbReference>
<dbReference type="OrthoDB" id="6105938at2759"/>
<name>I7I827_BABMR</name>
<gene>
    <name evidence="10" type="ORF">BMR1_01G01850</name>
</gene>
<evidence type="ECO:0000256" key="1">
    <source>
        <dbReference type="ARBA" id="ARBA00005797"/>
    </source>
</evidence>
<evidence type="ECO:0000256" key="6">
    <source>
        <dbReference type="PROSITE-ProRule" id="PRU00175"/>
    </source>
</evidence>
<keyword evidence="4 6" id="KW-0863">Zinc-finger</keyword>
<dbReference type="Gene3D" id="2.60.200.20">
    <property type="match status" value="2"/>
</dbReference>
<keyword evidence="3" id="KW-0479">Metal-binding</keyword>
<dbReference type="PROSITE" id="PS50006">
    <property type="entry name" value="FHA_DOMAIN"/>
    <property type="match status" value="1"/>
</dbReference>
<evidence type="ECO:0000256" key="3">
    <source>
        <dbReference type="ARBA" id="ARBA00022723"/>
    </source>
</evidence>